<dbReference type="InterPro" id="IPR036388">
    <property type="entry name" value="WH-like_DNA-bd_sf"/>
</dbReference>
<dbReference type="InterPro" id="IPR005158">
    <property type="entry name" value="BTAD"/>
</dbReference>
<dbReference type="AlphaFoldDB" id="A0A117QVQ3"/>
<feature type="DNA-binding region" description="OmpR/PhoB-type" evidence="6">
    <location>
        <begin position="1"/>
        <end position="73"/>
    </location>
</feature>
<dbReference type="PANTHER" id="PTHR35807">
    <property type="entry name" value="TRANSCRIPTIONAL REGULATOR REDD-RELATED"/>
    <property type="match status" value="1"/>
</dbReference>
<gene>
    <name evidence="9" type="ORF">AQJ46_51035</name>
</gene>
<keyword evidence="5" id="KW-0804">Transcription</keyword>
<dbReference type="Gene3D" id="3.40.50.300">
    <property type="entry name" value="P-loop containing nucleotide triphosphate hydrolases"/>
    <property type="match status" value="1"/>
</dbReference>
<keyword evidence="2" id="KW-0902">Two-component regulatory system</keyword>
<dbReference type="Gene3D" id="1.25.40.10">
    <property type="entry name" value="Tetratricopeptide repeat domain"/>
    <property type="match status" value="1"/>
</dbReference>
<dbReference type="GO" id="GO:0000160">
    <property type="term" value="P:phosphorelay signal transduction system"/>
    <property type="evidence" value="ECO:0007669"/>
    <property type="project" value="UniProtKB-KW"/>
</dbReference>
<evidence type="ECO:0000259" key="8">
    <source>
        <dbReference type="PROSITE" id="PS51755"/>
    </source>
</evidence>
<dbReference type="SMART" id="SM00862">
    <property type="entry name" value="Trans_reg_C"/>
    <property type="match status" value="1"/>
</dbReference>
<dbReference type="SUPFAM" id="SSF48452">
    <property type="entry name" value="TPR-like"/>
    <property type="match status" value="1"/>
</dbReference>
<dbReference type="InterPro" id="IPR016032">
    <property type="entry name" value="Sig_transdc_resp-reg_C-effctor"/>
</dbReference>
<dbReference type="CDD" id="cd15831">
    <property type="entry name" value="BTAD"/>
    <property type="match status" value="1"/>
</dbReference>
<evidence type="ECO:0000256" key="1">
    <source>
        <dbReference type="ARBA" id="ARBA00005820"/>
    </source>
</evidence>
<dbReference type="PANTHER" id="PTHR35807:SF1">
    <property type="entry name" value="TRANSCRIPTIONAL REGULATOR REDD"/>
    <property type="match status" value="1"/>
</dbReference>
<dbReference type="InterPro" id="IPR003593">
    <property type="entry name" value="AAA+_ATPase"/>
</dbReference>
<dbReference type="EMBL" id="LMWU01000105">
    <property type="protein sequence ID" value="KUN51751.1"/>
    <property type="molecule type" value="Genomic_DNA"/>
</dbReference>
<comment type="similarity">
    <text evidence="1">Belongs to the AfsR/DnrI/RedD regulatory family.</text>
</comment>
<evidence type="ECO:0000256" key="6">
    <source>
        <dbReference type="PROSITE-ProRule" id="PRU01091"/>
    </source>
</evidence>
<dbReference type="SMART" id="SM01043">
    <property type="entry name" value="BTAD"/>
    <property type="match status" value="1"/>
</dbReference>
<dbReference type="Pfam" id="PF13191">
    <property type="entry name" value="AAA_16"/>
    <property type="match status" value="1"/>
</dbReference>
<dbReference type="STRING" id="58343.AQJ46_51035"/>
<dbReference type="InterPro" id="IPR027417">
    <property type="entry name" value="P-loop_NTPase"/>
</dbReference>
<reference evidence="9 10" key="1">
    <citation type="submission" date="2015-10" db="EMBL/GenBank/DDBJ databases">
        <title>Draft genome sequence of Streptomyces canus DSM 40017, type strain for the species Streptomyces canus.</title>
        <authorList>
            <person name="Ruckert C."/>
            <person name="Winkler A."/>
            <person name="Kalinowski J."/>
            <person name="Kampfer P."/>
            <person name="Glaeser S."/>
        </authorList>
    </citation>
    <scope>NUCLEOTIDE SEQUENCE [LARGE SCALE GENOMIC DNA]</scope>
    <source>
        <strain evidence="9 10">DSM 40017</strain>
    </source>
</reference>
<organism evidence="9 10">
    <name type="scientific">Streptomyces canus</name>
    <dbReference type="NCBI Taxonomy" id="58343"/>
    <lineage>
        <taxon>Bacteria</taxon>
        <taxon>Bacillati</taxon>
        <taxon>Actinomycetota</taxon>
        <taxon>Actinomycetes</taxon>
        <taxon>Kitasatosporales</taxon>
        <taxon>Streptomycetaceae</taxon>
        <taxon>Streptomyces</taxon>
        <taxon>Streptomyces aurantiacus group</taxon>
    </lineage>
</organism>
<keyword evidence="4 6" id="KW-0238">DNA-binding</keyword>
<dbReference type="PRINTS" id="PR00364">
    <property type="entry name" value="DISEASERSIST"/>
</dbReference>
<sequence length="710" mass="76437">MAHKPTALLTAGLVDAGQVVSVDRLVDAVWGERPPPTAPKLVQSYVARIRQVLHVSGHREVIVTRPRGYLFQPDSGELDLDRFLKLAERGRAEAARGERTATDTLKRALALWHGPALGNPTTSILRTEAIRLEELRLATVEHLLTARLNGGAPADLVAELNRLVAEHPEREQLRLLLMTALHRCGRRAEALAAYRDAHRWLRTELGIGPSPELRHLHAQMLACETPQQDVGAGPRDRAPALSGGPERAPVPEQLPAATVLTGRDTEVERLRTALRQQGPHPAVCVVHGMPGVGKTALVLHVAHRLAAYYPGGRLYADLGGADRSRPVEPAQVITSFLHALGVVSAEARATLPQASAVLRTMLNRRRILIVLDNVTDERQARPLLPGPGGGSAVLIASRSALLGLDATTRTHLDVLDPTCAVALLTRLAGPERVAAEPAAAADIARLSGGLPLAVRVIGTRLAARDRWPLRAMAERLREEETRLDEMACGDLDVRARLGLSYDRLRHAERRMLRRLAVLDVPDFASWAAAALAATGAHEAGQLVERLADAHLLEPLGADRCGQVRYRLHDLVRLYARERAVGEETAVERRIAAARLVDTMVVLASRAGGIDAVGAYERTPPTAAKPVELGLAPGAWLEAEQAFLRAGVSLAERFGLDRRACDLASLLARTVLGGDQAPTTRARYAPAVADHPEELCQRAGSGALTAGPVRA</sequence>
<dbReference type="InterPro" id="IPR001867">
    <property type="entry name" value="OmpR/PhoB-type_DNA-bd"/>
</dbReference>
<evidence type="ECO:0000256" key="3">
    <source>
        <dbReference type="ARBA" id="ARBA00023015"/>
    </source>
</evidence>
<dbReference type="GO" id="GO:0006355">
    <property type="term" value="P:regulation of DNA-templated transcription"/>
    <property type="evidence" value="ECO:0007669"/>
    <property type="project" value="InterPro"/>
</dbReference>
<evidence type="ECO:0000256" key="2">
    <source>
        <dbReference type="ARBA" id="ARBA00023012"/>
    </source>
</evidence>
<dbReference type="SUPFAM" id="SSF52540">
    <property type="entry name" value="P-loop containing nucleoside triphosphate hydrolases"/>
    <property type="match status" value="1"/>
</dbReference>
<evidence type="ECO:0000313" key="10">
    <source>
        <dbReference type="Proteomes" id="UP000053669"/>
    </source>
</evidence>
<protein>
    <recommendedName>
        <fullName evidence="8">OmpR/PhoB-type domain-containing protein</fullName>
    </recommendedName>
</protein>
<proteinExistence type="inferred from homology"/>
<dbReference type="SMART" id="SM00382">
    <property type="entry name" value="AAA"/>
    <property type="match status" value="1"/>
</dbReference>
<dbReference type="InterPro" id="IPR041664">
    <property type="entry name" value="AAA_16"/>
</dbReference>
<dbReference type="Gene3D" id="1.10.10.10">
    <property type="entry name" value="Winged helix-like DNA-binding domain superfamily/Winged helix DNA-binding domain"/>
    <property type="match status" value="1"/>
</dbReference>
<dbReference type="Pfam" id="PF00486">
    <property type="entry name" value="Trans_reg_C"/>
    <property type="match status" value="1"/>
</dbReference>
<evidence type="ECO:0000313" key="9">
    <source>
        <dbReference type="EMBL" id="KUN51751.1"/>
    </source>
</evidence>
<name>A0A117QVQ3_9ACTN</name>
<evidence type="ECO:0000256" key="4">
    <source>
        <dbReference type="ARBA" id="ARBA00023125"/>
    </source>
</evidence>
<dbReference type="GO" id="GO:0003677">
    <property type="term" value="F:DNA binding"/>
    <property type="evidence" value="ECO:0007669"/>
    <property type="project" value="UniProtKB-UniRule"/>
</dbReference>
<dbReference type="InterPro" id="IPR011990">
    <property type="entry name" value="TPR-like_helical_dom_sf"/>
</dbReference>
<dbReference type="PROSITE" id="PS51755">
    <property type="entry name" value="OMPR_PHOB"/>
    <property type="match status" value="1"/>
</dbReference>
<evidence type="ECO:0000256" key="5">
    <source>
        <dbReference type="ARBA" id="ARBA00023163"/>
    </source>
</evidence>
<dbReference type="GO" id="GO:0043531">
    <property type="term" value="F:ADP binding"/>
    <property type="evidence" value="ECO:0007669"/>
    <property type="project" value="InterPro"/>
</dbReference>
<evidence type="ECO:0000256" key="7">
    <source>
        <dbReference type="SAM" id="MobiDB-lite"/>
    </source>
</evidence>
<keyword evidence="3" id="KW-0805">Transcription regulation</keyword>
<dbReference type="SUPFAM" id="SSF46894">
    <property type="entry name" value="C-terminal effector domain of the bipartite response regulators"/>
    <property type="match status" value="1"/>
</dbReference>
<accession>A0A117QVQ3</accession>
<dbReference type="Proteomes" id="UP000053669">
    <property type="component" value="Unassembled WGS sequence"/>
</dbReference>
<feature type="domain" description="OmpR/PhoB-type" evidence="8">
    <location>
        <begin position="1"/>
        <end position="73"/>
    </location>
</feature>
<comment type="caution">
    <text evidence="9">The sequence shown here is derived from an EMBL/GenBank/DDBJ whole genome shotgun (WGS) entry which is preliminary data.</text>
</comment>
<feature type="region of interest" description="Disordered" evidence="7">
    <location>
        <begin position="226"/>
        <end position="250"/>
    </location>
</feature>
<dbReference type="Pfam" id="PF03704">
    <property type="entry name" value="BTAD"/>
    <property type="match status" value="1"/>
</dbReference>
<dbReference type="InterPro" id="IPR051677">
    <property type="entry name" value="AfsR-DnrI-RedD_regulator"/>
</dbReference>